<organism evidence="9 10">
    <name type="scientific">Ziziphus jujuba</name>
    <name type="common">Chinese jujube</name>
    <name type="synonym">Ziziphus sativa</name>
    <dbReference type="NCBI Taxonomy" id="326968"/>
    <lineage>
        <taxon>Eukaryota</taxon>
        <taxon>Viridiplantae</taxon>
        <taxon>Streptophyta</taxon>
        <taxon>Embryophyta</taxon>
        <taxon>Tracheophyta</taxon>
        <taxon>Spermatophyta</taxon>
        <taxon>Magnoliopsida</taxon>
        <taxon>eudicotyledons</taxon>
        <taxon>Gunneridae</taxon>
        <taxon>Pentapetalae</taxon>
        <taxon>rosids</taxon>
        <taxon>fabids</taxon>
        <taxon>Rosales</taxon>
        <taxon>Rhamnaceae</taxon>
        <taxon>Paliureae</taxon>
        <taxon>Ziziphus</taxon>
    </lineage>
</organism>
<keyword evidence="1" id="KW-0723">Serine/threonine-protein kinase</keyword>
<evidence type="ECO:0000256" key="5">
    <source>
        <dbReference type="ARBA" id="ARBA00022840"/>
    </source>
</evidence>
<keyword evidence="2" id="KW-0808">Transferase</keyword>
<dbReference type="InterPro" id="IPR011009">
    <property type="entry name" value="Kinase-like_dom_sf"/>
</dbReference>
<evidence type="ECO:0000256" key="6">
    <source>
        <dbReference type="SAM" id="MobiDB-lite"/>
    </source>
</evidence>
<dbReference type="GeneID" id="107430772"/>
<dbReference type="Pfam" id="PF07714">
    <property type="entry name" value="PK_Tyr_Ser-Thr"/>
    <property type="match status" value="1"/>
</dbReference>
<evidence type="ECO:0000259" key="7">
    <source>
        <dbReference type="Pfam" id="PF07714"/>
    </source>
</evidence>
<keyword evidence="9" id="KW-1185">Reference proteome</keyword>
<evidence type="ECO:0000256" key="3">
    <source>
        <dbReference type="ARBA" id="ARBA00022741"/>
    </source>
</evidence>
<dbReference type="RefSeq" id="XP_060673334.1">
    <property type="nucleotide sequence ID" value="XM_060817351.1"/>
</dbReference>
<proteinExistence type="predicted"/>
<protein>
    <submittedName>
        <fullName evidence="10">Receptor-like serine/threonine-protein kinase SD1-8 isoform X5</fullName>
    </submittedName>
</protein>
<keyword evidence="5" id="KW-0067">ATP-binding</keyword>
<evidence type="ECO:0000313" key="10">
    <source>
        <dbReference type="RefSeq" id="XP_060673334.1"/>
    </source>
</evidence>
<dbReference type="InterPro" id="IPR021820">
    <property type="entry name" value="S-locus_recpt_kinase_C"/>
</dbReference>
<keyword evidence="3" id="KW-0547">Nucleotide-binding</keyword>
<name>A0ABM4A9B8_ZIZJJ</name>
<dbReference type="PANTHER" id="PTHR27002:SF214">
    <property type="entry name" value="RECEPTOR-LIKE SERINE_THREONINE-PROTEIN KINASE"/>
    <property type="match status" value="1"/>
</dbReference>
<accession>A0ABM4A9B8</accession>
<feature type="compositionally biased region" description="Polar residues" evidence="6">
    <location>
        <begin position="137"/>
        <end position="151"/>
    </location>
</feature>
<evidence type="ECO:0000256" key="2">
    <source>
        <dbReference type="ARBA" id="ARBA00022679"/>
    </source>
</evidence>
<feature type="domain" description="Serine-threonine/tyrosine-protein kinase catalytic" evidence="7">
    <location>
        <begin position="1"/>
        <end position="40"/>
    </location>
</feature>
<gene>
    <name evidence="10" type="primary">LOC107430772</name>
</gene>
<evidence type="ECO:0000259" key="8">
    <source>
        <dbReference type="Pfam" id="PF11883"/>
    </source>
</evidence>
<keyword evidence="4" id="KW-0418">Kinase</keyword>
<feature type="region of interest" description="Disordered" evidence="6">
    <location>
        <begin position="114"/>
        <end position="151"/>
    </location>
</feature>
<dbReference type="Proteomes" id="UP001652623">
    <property type="component" value="Chromosome 1"/>
</dbReference>
<evidence type="ECO:0000256" key="4">
    <source>
        <dbReference type="ARBA" id="ARBA00022777"/>
    </source>
</evidence>
<feature type="domain" description="S-locus receptor kinase C-terminal" evidence="8">
    <location>
        <begin position="105"/>
        <end position="151"/>
    </location>
</feature>
<dbReference type="Gene3D" id="1.10.510.10">
    <property type="entry name" value="Transferase(Phosphotransferase) domain 1"/>
    <property type="match status" value="1"/>
</dbReference>
<dbReference type="PANTHER" id="PTHR27002">
    <property type="entry name" value="RECEPTOR-LIKE SERINE/THREONINE-PROTEIN KINASE SD1-8"/>
    <property type="match status" value="1"/>
</dbReference>
<dbReference type="SUPFAM" id="SSF56112">
    <property type="entry name" value="Protein kinase-like (PK-like)"/>
    <property type="match status" value="1"/>
</dbReference>
<feature type="compositionally biased region" description="Basic and acidic residues" evidence="6">
    <location>
        <begin position="123"/>
        <end position="136"/>
    </location>
</feature>
<dbReference type="Pfam" id="PF11883">
    <property type="entry name" value="DUF3403"/>
    <property type="match status" value="1"/>
</dbReference>
<dbReference type="InterPro" id="IPR001245">
    <property type="entry name" value="Ser-Thr/Tyr_kinase_cat_dom"/>
</dbReference>
<evidence type="ECO:0000313" key="9">
    <source>
        <dbReference type="Proteomes" id="UP001652623"/>
    </source>
</evidence>
<sequence length="151" mass="16985">MSPEYAIDGKFSVKSDVFSFGVLLLEIISGKRNRKFIHPNHDHNLLGHAWLLWNEDRALNLMDASFGDSSDECQLLRCIQVGLLCVQKFSHDRPTMASVVFMLENEGAVLPQPKEPGFFMERSSNEESSSKLRNEESGSQNAVTLTKLNGR</sequence>
<evidence type="ECO:0000256" key="1">
    <source>
        <dbReference type="ARBA" id="ARBA00022527"/>
    </source>
</evidence>
<reference evidence="10" key="1">
    <citation type="submission" date="2025-08" db="UniProtKB">
        <authorList>
            <consortium name="RefSeq"/>
        </authorList>
    </citation>
    <scope>IDENTIFICATION</scope>
    <source>
        <tissue evidence="10">Seedling</tissue>
    </source>
</reference>